<feature type="region of interest" description="Disordered" evidence="3">
    <location>
        <begin position="36"/>
        <end position="57"/>
    </location>
</feature>
<dbReference type="Pfam" id="PF13041">
    <property type="entry name" value="PPR_2"/>
    <property type="match status" value="5"/>
</dbReference>
<feature type="repeat" description="PPR" evidence="2">
    <location>
        <begin position="212"/>
        <end position="245"/>
    </location>
</feature>
<name>A0ABR2WWB5_9FUNG</name>
<feature type="compositionally biased region" description="Polar residues" evidence="3">
    <location>
        <begin position="36"/>
        <end position="56"/>
    </location>
</feature>
<feature type="region of interest" description="Disordered" evidence="3">
    <location>
        <begin position="77"/>
        <end position="104"/>
    </location>
</feature>
<feature type="repeat" description="PPR" evidence="2">
    <location>
        <begin position="177"/>
        <end position="211"/>
    </location>
</feature>
<sequence length="542" mass="60790">MSLSFLKNARSLLHSRSTTLFPRVIRSGSVTNSAKYSNTIKSQSPSTPSIPKNESTPDLEALQTYVRKLNIESQSKAKPVVNQASASTSVASSKNTRSRKPKTISEFSALEQGLSKRDGEKVWGAFNSMISSPLEYGLTAKHYARMLQIFSRDLKTSSARCNEILNSMARVGIKFTSTRDYNSLITWYSRSGNFEQAKAVLGEMGMNGVSPDVHTYNIIMNAVGRESPDSAFQVYERMVKQNILPDLVTYNTLLKICKQKGDIELLTKVYNILLNDEGIEPDVVTFSILIDAHSKRRNLGTALNIYREMIDSGVSPDLITFNNLLDGYAKSLDVDQAMNLYKEMSDFNIKPNVITFSILINMKAKCGLMGEAVEMYSDMMQSGLTPNVFTYTTLIDGFVKTNEIEKAASIYQEMLDSDVSPNVVTYSTLINAYTKNGLLSQAMDLFRDMLNNRVYPDVVTYNTLIDAHMKSSNLESAKRMYEDMLSFKIVPDVVTYSVMIKGYVKGEDINMAKSLIEQMKRNHVEPNADLLKFLKSHQLLEN</sequence>
<feature type="repeat" description="PPR" evidence="2">
    <location>
        <begin position="352"/>
        <end position="386"/>
    </location>
</feature>
<evidence type="ECO:0000256" key="1">
    <source>
        <dbReference type="ARBA" id="ARBA00022737"/>
    </source>
</evidence>
<organism evidence="4 5">
    <name type="scientific">Basidiobolus ranarum</name>
    <dbReference type="NCBI Taxonomy" id="34480"/>
    <lineage>
        <taxon>Eukaryota</taxon>
        <taxon>Fungi</taxon>
        <taxon>Fungi incertae sedis</taxon>
        <taxon>Zoopagomycota</taxon>
        <taxon>Entomophthoromycotina</taxon>
        <taxon>Basidiobolomycetes</taxon>
        <taxon>Basidiobolales</taxon>
        <taxon>Basidiobolaceae</taxon>
        <taxon>Basidiobolus</taxon>
    </lineage>
</organism>
<dbReference type="Gene3D" id="1.25.40.10">
    <property type="entry name" value="Tetratricopeptide repeat domain"/>
    <property type="match status" value="4"/>
</dbReference>
<dbReference type="SUPFAM" id="SSF48452">
    <property type="entry name" value="TPR-like"/>
    <property type="match status" value="1"/>
</dbReference>
<dbReference type="PANTHER" id="PTHR47939">
    <property type="entry name" value="MEMBRANE-ASSOCIATED SALT-INDUCIBLE PROTEIN-LIKE"/>
    <property type="match status" value="1"/>
</dbReference>
<evidence type="ECO:0000256" key="3">
    <source>
        <dbReference type="SAM" id="MobiDB-lite"/>
    </source>
</evidence>
<feature type="repeat" description="PPR" evidence="2">
    <location>
        <begin position="492"/>
        <end position="526"/>
    </location>
</feature>
<keyword evidence="5" id="KW-1185">Reference proteome</keyword>
<feature type="repeat" description="PPR" evidence="2">
    <location>
        <begin position="457"/>
        <end position="491"/>
    </location>
</feature>
<reference evidence="4 5" key="1">
    <citation type="submission" date="2023-04" db="EMBL/GenBank/DDBJ databases">
        <title>Genome of Basidiobolus ranarum AG-B5.</title>
        <authorList>
            <person name="Stajich J.E."/>
            <person name="Carter-House D."/>
            <person name="Gryganskyi A."/>
        </authorList>
    </citation>
    <scope>NUCLEOTIDE SEQUENCE [LARGE SCALE GENOMIC DNA]</scope>
    <source>
        <strain evidence="4 5">AG-B5</strain>
    </source>
</reference>
<gene>
    <name evidence="4" type="ORF">K7432_005541</name>
</gene>
<feature type="compositionally biased region" description="Polar residues" evidence="3">
    <location>
        <begin position="77"/>
        <end position="95"/>
    </location>
</feature>
<keyword evidence="1" id="KW-0677">Repeat</keyword>
<evidence type="ECO:0000256" key="2">
    <source>
        <dbReference type="PROSITE-ProRule" id="PRU00708"/>
    </source>
</evidence>
<proteinExistence type="predicted"/>
<feature type="repeat" description="PPR" evidence="2">
    <location>
        <begin position="246"/>
        <end position="281"/>
    </location>
</feature>
<evidence type="ECO:0008006" key="6">
    <source>
        <dbReference type="Google" id="ProtNLM"/>
    </source>
</evidence>
<dbReference type="NCBIfam" id="TIGR00756">
    <property type="entry name" value="PPR"/>
    <property type="match status" value="8"/>
</dbReference>
<comment type="caution">
    <text evidence="4">The sequence shown here is derived from an EMBL/GenBank/DDBJ whole genome shotgun (WGS) entry which is preliminary data.</text>
</comment>
<feature type="repeat" description="PPR" evidence="2">
    <location>
        <begin position="282"/>
        <end position="316"/>
    </location>
</feature>
<feature type="repeat" description="PPR" evidence="2">
    <location>
        <begin position="422"/>
        <end position="456"/>
    </location>
</feature>
<dbReference type="InterPro" id="IPR050667">
    <property type="entry name" value="PPR-containing_protein"/>
</dbReference>
<dbReference type="PROSITE" id="PS51375">
    <property type="entry name" value="PPR"/>
    <property type="match status" value="10"/>
</dbReference>
<accession>A0ABR2WWB5</accession>
<evidence type="ECO:0000313" key="4">
    <source>
        <dbReference type="EMBL" id="KAK9765824.1"/>
    </source>
</evidence>
<dbReference type="PANTHER" id="PTHR47939:SF13">
    <property type="entry name" value="OS03G0201400 PROTEIN"/>
    <property type="match status" value="1"/>
</dbReference>
<feature type="repeat" description="PPR" evidence="2">
    <location>
        <begin position="317"/>
        <end position="351"/>
    </location>
</feature>
<protein>
    <recommendedName>
        <fullName evidence="6">Pentatricopeptide repeat-containing protein</fullName>
    </recommendedName>
</protein>
<evidence type="ECO:0000313" key="5">
    <source>
        <dbReference type="Proteomes" id="UP001479436"/>
    </source>
</evidence>
<dbReference type="Proteomes" id="UP001479436">
    <property type="component" value="Unassembled WGS sequence"/>
</dbReference>
<dbReference type="EMBL" id="JASJQH010000221">
    <property type="protein sequence ID" value="KAK9765824.1"/>
    <property type="molecule type" value="Genomic_DNA"/>
</dbReference>
<feature type="repeat" description="PPR" evidence="2">
    <location>
        <begin position="387"/>
        <end position="421"/>
    </location>
</feature>
<dbReference type="InterPro" id="IPR011990">
    <property type="entry name" value="TPR-like_helical_dom_sf"/>
</dbReference>
<dbReference type="InterPro" id="IPR002885">
    <property type="entry name" value="PPR_rpt"/>
</dbReference>